<evidence type="ECO:0000256" key="1">
    <source>
        <dbReference type="ARBA" id="ARBA00010638"/>
    </source>
</evidence>
<dbReference type="PANTHER" id="PTHR23407">
    <property type="entry name" value="ATPASE INHIBITOR/5-FORMYLTETRAHYDROFOLATE CYCLO-LIGASE"/>
    <property type="match status" value="1"/>
</dbReference>
<dbReference type="NCBIfam" id="TIGR02727">
    <property type="entry name" value="MTHFS_bact"/>
    <property type="match status" value="1"/>
</dbReference>
<dbReference type="InterPro" id="IPR002698">
    <property type="entry name" value="FTHF_cligase"/>
</dbReference>
<proteinExistence type="inferred from homology"/>
<dbReference type="InterPro" id="IPR024185">
    <property type="entry name" value="FTHF_cligase-like_sf"/>
</dbReference>
<comment type="cofactor">
    <cofactor evidence="5">
        <name>Mg(2+)</name>
        <dbReference type="ChEBI" id="CHEBI:18420"/>
    </cofactor>
</comment>
<comment type="caution">
    <text evidence="6">The sequence shown here is derived from an EMBL/GenBank/DDBJ whole genome shotgun (WGS) entry which is preliminary data.</text>
</comment>
<dbReference type="PANTHER" id="PTHR23407:SF1">
    <property type="entry name" value="5-FORMYLTETRAHYDROFOLATE CYCLO-LIGASE"/>
    <property type="match status" value="1"/>
</dbReference>
<name>A0A931AQN9_9FIRM</name>
<comment type="catalytic activity">
    <reaction evidence="5">
        <text>(6S)-5-formyl-5,6,7,8-tetrahydrofolate + ATP = (6R)-5,10-methenyltetrahydrofolate + ADP + phosphate</text>
        <dbReference type="Rhea" id="RHEA:10488"/>
        <dbReference type="ChEBI" id="CHEBI:30616"/>
        <dbReference type="ChEBI" id="CHEBI:43474"/>
        <dbReference type="ChEBI" id="CHEBI:57455"/>
        <dbReference type="ChEBI" id="CHEBI:57457"/>
        <dbReference type="ChEBI" id="CHEBI:456216"/>
        <dbReference type="EC" id="6.3.3.2"/>
    </reaction>
</comment>
<evidence type="ECO:0000256" key="2">
    <source>
        <dbReference type="ARBA" id="ARBA00022741"/>
    </source>
</evidence>
<dbReference type="EMBL" id="JADPIE010000001">
    <property type="protein sequence ID" value="MBF8436056.1"/>
    <property type="molecule type" value="Genomic_DNA"/>
</dbReference>
<evidence type="ECO:0000313" key="6">
    <source>
        <dbReference type="EMBL" id="MBF8436056.1"/>
    </source>
</evidence>
<feature type="binding site" evidence="4">
    <location>
        <begin position="132"/>
        <end position="140"/>
    </location>
    <ligand>
        <name>ATP</name>
        <dbReference type="ChEBI" id="CHEBI:30616"/>
    </ligand>
</feature>
<dbReference type="GO" id="GO:0035999">
    <property type="term" value="P:tetrahydrofolate interconversion"/>
    <property type="evidence" value="ECO:0007669"/>
    <property type="project" value="TreeGrafter"/>
</dbReference>
<feature type="binding site" evidence="4">
    <location>
        <position position="49"/>
    </location>
    <ligand>
        <name>substrate</name>
    </ligand>
</feature>
<evidence type="ECO:0000256" key="5">
    <source>
        <dbReference type="RuleBase" id="RU361279"/>
    </source>
</evidence>
<dbReference type="GO" id="GO:0046872">
    <property type="term" value="F:metal ion binding"/>
    <property type="evidence" value="ECO:0007669"/>
    <property type="project" value="UniProtKB-KW"/>
</dbReference>
<dbReference type="SUPFAM" id="SSF100950">
    <property type="entry name" value="NagB/RpiA/CoA transferase-like"/>
    <property type="match status" value="1"/>
</dbReference>
<dbReference type="GO" id="GO:0005524">
    <property type="term" value="F:ATP binding"/>
    <property type="evidence" value="ECO:0007669"/>
    <property type="project" value="UniProtKB-KW"/>
</dbReference>
<keyword evidence="5" id="KW-0479">Metal-binding</keyword>
<dbReference type="InterPro" id="IPR037171">
    <property type="entry name" value="NagB/RpiA_transferase-like"/>
</dbReference>
<keyword evidence="7" id="KW-1185">Reference proteome</keyword>
<keyword evidence="5" id="KW-0460">Magnesium</keyword>
<dbReference type="Proteomes" id="UP000621436">
    <property type="component" value="Unassembled WGS sequence"/>
</dbReference>
<keyword evidence="3 4" id="KW-0067">ATP-binding</keyword>
<reference evidence="6" key="1">
    <citation type="submission" date="2020-11" db="EMBL/GenBank/DDBJ databases">
        <title>Halonatronomonas betainensis gen. nov., sp. nov. a novel haloalkaliphilic representative of the family Halanaerobiacae capable of betaine degradation.</title>
        <authorList>
            <person name="Boltyanskaya Y."/>
            <person name="Kevbrin V."/>
            <person name="Detkova E."/>
            <person name="Grouzdev D.S."/>
            <person name="Koziaeva V."/>
            <person name="Zhilina T."/>
        </authorList>
    </citation>
    <scope>NUCLEOTIDE SEQUENCE</scope>
    <source>
        <strain evidence="6">Z-7014</strain>
    </source>
</reference>
<protein>
    <recommendedName>
        <fullName evidence="5">5-formyltetrahydrofolate cyclo-ligase</fullName>
        <ecNumber evidence="5">6.3.3.2</ecNumber>
    </recommendedName>
</protein>
<dbReference type="RefSeq" id="WP_270452805.1">
    <property type="nucleotide sequence ID" value="NZ_JADPIE010000001.1"/>
</dbReference>
<accession>A0A931AQN9</accession>
<dbReference type="EC" id="6.3.3.2" evidence="5"/>
<keyword evidence="6" id="KW-0436">Ligase</keyword>
<sequence length="195" mass="22630">MSKNNLRNKFMIRRENLSDDKVECKSQKIISKFLGSDFYKDNNMIFIYVSYKNEVQTHDLIKKMINDNKEVYVPHPNPETKEMEAVLIRDFNDLTEGAYGILEPLDSKSRIEPSLLDVIIVPGLVFSLKGFRIGYGGGFYDRFLERANQSKSAPLKVSFAYNEFIIDEVPTNQYDLPVDFIITENKIVKCKEHRS</sequence>
<dbReference type="GO" id="GO:0009396">
    <property type="term" value="P:folic acid-containing compound biosynthetic process"/>
    <property type="evidence" value="ECO:0007669"/>
    <property type="project" value="TreeGrafter"/>
</dbReference>
<evidence type="ECO:0000256" key="4">
    <source>
        <dbReference type="PIRSR" id="PIRSR006806-1"/>
    </source>
</evidence>
<evidence type="ECO:0000256" key="3">
    <source>
        <dbReference type="ARBA" id="ARBA00022840"/>
    </source>
</evidence>
<dbReference type="Pfam" id="PF01812">
    <property type="entry name" value="5-FTHF_cyc-lig"/>
    <property type="match status" value="1"/>
</dbReference>
<dbReference type="PIRSF" id="PIRSF006806">
    <property type="entry name" value="FTHF_cligase"/>
    <property type="match status" value="1"/>
</dbReference>
<comment type="similarity">
    <text evidence="1 5">Belongs to the 5-formyltetrahydrofolate cyclo-ligase family.</text>
</comment>
<dbReference type="AlphaFoldDB" id="A0A931AQN9"/>
<keyword evidence="2 4" id="KW-0547">Nucleotide-binding</keyword>
<organism evidence="6 7">
    <name type="scientific">Halonatronomonas betaini</name>
    <dbReference type="NCBI Taxonomy" id="2778430"/>
    <lineage>
        <taxon>Bacteria</taxon>
        <taxon>Bacillati</taxon>
        <taxon>Bacillota</taxon>
        <taxon>Clostridia</taxon>
        <taxon>Halanaerobiales</taxon>
        <taxon>Halarsenatibacteraceae</taxon>
        <taxon>Halonatronomonas</taxon>
    </lineage>
</organism>
<feature type="binding site" evidence="4">
    <location>
        <position position="54"/>
    </location>
    <ligand>
        <name>substrate</name>
    </ligand>
</feature>
<evidence type="ECO:0000313" key="7">
    <source>
        <dbReference type="Proteomes" id="UP000621436"/>
    </source>
</evidence>
<dbReference type="Gene3D" id="3.40.50.10420">
    <property type="entry name" value="NagB/RpiA/CoA transferase-like"/>
    <property type="match status" value="1"/>
</dbReference>
<gene>
    <name evidence="6" type="ORF">I0Q91_03105</name>
</gene>
<dbReference type="GO" id="GO:0030272">
    <property type="term" value="F:5-formyltetrahydrofolate cyclo-ligase activity"/>
    <property type="evidence" value="ECO:0007669"/>
    <property type="project" value="UniProtKB-EC"/>
</dbReference>
<feature type="binding site" evidence="4">
    <location>
        <begin position="3"/>
        <end position="7"/>
    </location>
    <ligand>
        <name>ATP</name>
        <dbReference type="ChEBI" id="CHEBI:30616"/>
    </ligand>
</feature>